<organism evidence="1 2">
    <name type="scientific">Pararge aegeria aegeria</name>
    <dbReference type="NCBI Taxonomy" id="348720"/>
    <lineage>
        <taxon>Eukaryota</taxon>
        <taxon>Metazoa</taxon>
        <taxon>Ecdysozoa</taxon>
        <taxon>Arthropoda</taxon>
        <taxon>Hexapoda</taxon>
        <taxon>Insecta</taxon>
        <taxon>Pterygota</taxon>
        <taxon>Neoptera</taxon>
        <taxon>Endopterygota</taxon>
        <taxon>Lepidoptera</taxon>
        <taxon>Glossata</taxon>
        <taxon>Ditrysia</taxon>
        <taxon>Papilionoidea</taxon>
        <taxon>Nymphalidae</taxon>
        <taxon>Satyrinae</taxon>
        <taxon>Satyrini</taxon>
        <taxon>Parargina</taxon>
        <taxon>Pararge</taxon>
    </lineage>
</organism>
<dbReference type="EMBL" id="CAKXAJ010025617">
    <property type="protein sequence ID" value="CAH2242063.1"/>
    <property type="molecule type" value="Genomic_DNA"/>
</dbReference>
<dbReference type="OrthoDB" id="10256463at2759"/>
<comment type="caution">
    <text evidence="1">The sequence shown here is derived from an EMBL/GenBank/DDBJ whole genome shotgun (WGS) entry which is preliminary data.</text>
</comment>
<evidence type="ECO:0000313" key="2">
    <source>
        <dbReference type="Proteomes" id="UP000838756"/>
    </source>
</evidence>
<proteinExistence type="predicted"/>
<reference evidence="1" key="1">
    <citation type="submission" date="2022-03" db="EMBL/GenBank/DDBJ databases">
        <authorList>
            <person name="Lindestad O."/>
        </authorList>
    </citation>
    <scope>NUCLEOTIDE SEQUENCE</scope>
</reference>
<protein>
    <submittedName>
        <fullName evidence="1">Jg21974 protein</fullName>
    </submittedName>
</protein>
<sequence length="137" mass="14921">MSLIYDHFLLVSVLGRSATGTAPRWVTPASRAHSRSLAGRPGCQVLLGVMLGSQAVKENIARKPAYLRVRHNVLKGVSLKGTSLPYLYRGFKSVRSLGRPLIRCCAKGYGENVLSSAELSGITVLWKLSLDEDEPVQ</sequence>
<evidence type="ECO:0000313" key="1">
    <source>
        <dbReference type="EMBL" id="CAH2242063.1"/>
    </source>
</evidence>
<dbReference type="AlphaFoldDB" id="A0A8S4S271"/>
<gene>
    <name evidence="1" type="primary">jg21974</name>
    <name evidence="1" type="ORF">PAEG_LOCUS18420</name>
</gene>
<dbReference type="Proteomes" id="UP000838756">
    <property type="component" value="Unassembled WGS sequence"/>
</dbReference>
<name>A0A8S4S271_9NEOP</name>
<keyword evidence="2" id="KW-1185">Reference proteome</keyword>
<accession>A0A8S4S271</accession>